<gene>
    <name evidence="3" type="ORF">C1645_782329</name>
</gene>
<reference evidence="3 4" key="1">
    <citation type="submission" date="2018-06" db="EMBL/GenBank/DDBJ databases">
        <title>Comparative genomics reveals the genomic features of Rhizophagus irregularis, R. cerebriforme, R. diaphanum and Gigaspora rosea, and their symbiotic lifestyle signature.</title>
        <authorList>
            <person name="Morin E."/>
            <person name="San Clemente H."/>
            <person name="Chen E.C.H."/>
            <person name="De La Providencia I."/>
            <person name="Hainaut M."/>
            <person name="Kuo A."/>
            <person name="Kohler A."/>
            <person name="Murat C."/>
            <person name="Tang N."/>
            <person name="Roy S."/>
            <person name="Loubradou J."/>
            <person name="Henrissat B."/>
            <person name="Grigoriev I.V."/>
            <person name="Corradi N."/>
            <person name="Roux C."/>
            <person name="Martin F.M."/>
        </authorList>
    </citation>
    <scope>NUCLEOTIDE SEQUENCE [LARGE SCALE GENOMIC DNA]</scope>
    <source>
        <strain evidence="3 4">DAOM 227022</strain>
    </source>
</reference>
<dbReference type="Pfam" id="PF26633">
    <property type="entry name" value="DUF8206"/>
    <property type="match status" value="1"/>
</dbReference>
<evidence type="ECO:0000259" key="2">
    <source>
        <dbReference type="Pfam" id="PF26633"/>
    </source>
</evidence>
<feature type="coiled-coil region" evidence="1">
    <location>
        <begin position="398"/>
        <end position="425"/>
    </location>
</feature>
<evidence type="ECO:0000256" key="1">
    <source>
        <dbReference type="SAM" id="Coils"/>
    </source>
</evidence>
<feature type="domain" description="DUF8206" evidence="2">
    <location>
        <begin position="291"/>
        <end position="371"/>
    </location>
</feature>
<name>A0A397SK02_9GLOM</name>
<comment type="caution">
    <text evidence="3">The sequence shown here is derived from an EMBL/GenBank/DDBJ whole genome shotgun (WGS) entry which is preliminary data.</text>
</comment>
<dbReference type="PANTHER" id="PTHR32046">
    <property type="entry name" value="G DOMAIN-CONTAINING PROTEIN"/>
    <property type="match status" value="1"/>
</dbReference>
<protein>
    <recommendedName>
        <fullName evidence="2">DUF8206 domain-containing protein</fullName>
    </recommendedName>
</protein>
<keyword evidence="1" id="KW-0175">Coiled coil</keyword>
<feature type="non-terminal residue" evidence="3">
    <location>
        <position position="545"/>
    </location>
</feature>
<keyword evidence="4" id="KW-1185">Reference proteome</keyword>
<evidence type="ECO:0000313" key="3">
    <source>
        <dbReference type="EMBL" id="RIA85229.1"/>
    </source>
</evidence>
<proteinExistence type="predicted"/>
<sequence length="545" mass="63767">MEVLISSKFTIVDDNYETRTIKLGNDDPNEVEEVGESATRECKSYVFHSAENKLIRFIDTPGMGDTNGLEQDVKNFENILWYISYHKYLNGICILLKPNNSRLNVIFKFCIQELLSHLHKDAKDNIVFCFTNARETNYRPGNTKLLLEKQLEDLKRQSRTDVEINVVKNTMYCFDNESFRFLAAIKNDIQFTESEERNFAESWKKSVDESLRLIEYLLKRRPHKIKDTLSLNNARNIVIFLSKPLAEIGQLIQMNINLIRQKQGEIDSSSKTIKELQDRLYILQIDLEPVKLGYPRTVCTNNSCVELKQIERTNSIKTDYVKHCCPHCFLRFSKSNVVNNKTLRFCSAIKFSGNCKVCGCHWKKHMHITYENKHVSHIIKDENVESQISENMSDQEIKKAIVKEYQKMRDQLQKEQQKINEISLKFAQFLRQNAIAAFNDAYADYLDHFIEEEKVKKSADPSYDESILEGLKTTRDSYMKQVEVIKKAIENNDPSRPPIKPEQIAKLEQQLYNLPLNGLTLKKLKYEAERSQTDIFRYTENHYMP</sequence>
<dbReference type="InterPro" id="IPR027417">
    <property type="entry name" value="P-loop_NTPase"/>
</dbReference>
<dbReference type="OrthoDB" id="8954335at2759"/>
<dbReference type="PANTHER" id="PTHR32046:SF11">
    <property type="entry name" value="IMMUNE-ASSOCIATED NUCLEOTIDE-BINDING PROTEIN 10-LIKE"/>
    <property type="match status" value="1"/>
</dbReference>
<dbReference type="STRING" id="658196.A0A397SK02"/>
<dbReference type="EMBL" id="QKYT01000438">
    <property type="protein sequence ID" value="RIA85229.1"/>
    <property type="molecule type" value="Genomic_DNA"/>
</dbReference>
<dbReference type="Gene3D" id="3.40.50.300">
    <property type="entry name" value="P-loop containing nucleotide triphosphate hydrolases"/>
    <property type="match status" value="1"/>
</dbReference>
<accession>A0A397SK02</accession>
<dbReference type="AlphaFoldDB" id="A0A397SK02"/>
<evidence type="ECO:0000313" key="4">
    <source>
        <dbReference type="Proteomes" id="UP000265703"/>
    </source>
</evidence>
<dbReference type="Proteomes" id="UP000265703">
    <property type="component" value="Unassembled WGS sequence"/>
</dbReference>
<dbReference type="SUPFAM" id="SSF52540">
    <property type="entry name" value="P-loop containing nucleoside triphosphate hydrolases"/>
    <property type="match status" value="1"/>
</dbReference>
<organism evidence="3 4">
    <name type="scientific">Glomus cerebriforme</name>
    <dbReference type="NCBI Taxonomy" id="658196"/>
    <lineage>
        <taxon>Eukaryota</taxon>
        <taxon>Fungi</taxon>
        <taxon>Fungi incertae sedis</taxon>
        <taxon>Mucoromycota</taxon>
        <taxon>Glomeromycotina</taxon>
        <taxon>Glomeromycetes</taxon>
        <taxon>Glomerales</taxon>
        <taxon>Glomeraceae</taxon>
        <taxon>Glomus</taxon>
    </lineage>
</organism>
<dbReference type="InterPro" id="IPR058519">
    <property type="entry name" value="DUF8206"/>
</dbReference>